<feature type="transmembrane region" description="Helical" evidence="1">
    <location>
        <begin position="7"/>
        <end position="30"/>
    </location>
</feature>
<gene>
    <name evidence="2" type="ORF">TCIL3000_4_2970</name>
</gene>
<feature type="transmembrane region" description="Helical" evidence="1">
    <location>
        <begin position="297"/>
        <end position="315"/>
    </location>
</feature>
<dbReference type="AlphaFoldDB" id="G0ULE9"/>
<proteinExistence type="predicted"/>
<dbReference type="EMBL" id="HE575317">
    <property type="protein sequence ID" value="CCC90204.1"/>
    <property type="molecule type" value="Genomic_DNA"/>
</dbReference>
<accession>G0ULE9</accession>
<dbReference type="VEuPathDB" id="TriTrypDB:TcIL3000_4_2970"/>
<evidence type="ECO:0000313" key="2">
    <source>
        <dbReference type="EMBL" id="CCC90204.1"/>
    </source>
</evidence>
<keyword evidence="1" id="KW-0812">Transmembrane</keyword>
<reference evidence="2" key="1">
    <citation type="journal article" date="2012" name="Proc. Natl. Acad. Sci. U.S.A.">
        <title>Antigenic diversity is generated by distinct evolutionary mechanisms in African trypanosome species.</title>
        <authorList>
            <person name="Jackson A.P."/>
            <person name="Berry A."/>
            <person name="Aslett M."/>
            <person name="Allison H.C."/>
            <person name="Burton P."/>
            <person name="Vavrova-Anderson J."/>
            <person name="Brown R."/>
            <person name="Browne H."/>
            <person name="Corton N."/>
            <person name="Hauser H."/>
            <person name="Gamble J."/>
            <person name="Gilderthorp R."/>
            <person name="Marcello L."/>
            <person name="McQuillan J."/>
            <person name="Otto T.D."/>
            <person name="Quail M.A."/>
            <person name="Sanders M.J."/>
            <person name="van Tonder A."/>
            <person name="Ginger M.L."/>
            <person name="Field M.C."/>
            <person name="Barry J.D."/>
            <person name="Hertz-Fowler C."/>
            <person name="Berriman M."/>
        </authorList>
    </citation>
    <scope>NUCLEOTIDE SEQUENCE</scope>
    <source>
        <strain evidence="2">IL3000</strain>
    </source>
</reference>
<keyword evidence="1" id="KW-0472">Membrane</keyword>
<feature type="transmembrane region" description="Helical" evidence="1">
    <location>
        <begin position="202"/>
        <end position="223"/>
    </location>
</feature>
<feature type="transmembrane region" description="Helical" evidence="1">
    <location>
        <begin position="111"/>
        <end position="136"/>
    </location>
</feature>
<feature type="transmembrane region" description="Helical" evidence="1">
    <location>
        <begin position="271"/>
        <end position="291"/>
    </location>
</feature>
<protein>
    <submittedName>
        <fullName evidence="2">Uncharacterized protein TCIL3000_4_2970</fullName>
    </submittedName>
</protein>
<organism evidence="2">
    <name type="scientific">Trypanosoma congolense (strain IL3000)</name>
    <dbReference type="NCBI Taxonomy" id="1068625"/>
    <lineage>
        <taxon>Eukaryota</taxon>
        <taxon>Discoba</taxon>
        <taxon>Euglenozoa</taxon>
        <taxon>Kinetoplastea</taxon>
        <taxon>Metakinetoplastina</taxon>
        <taxon>Trypanosomatida</taxon>
        <taxon>Trypanosomatidae</taxon>
        <taxon>Trypanosoma</taxon>
        <taxon>Nannomonas</taxon>
    </lineage>
</organism>
<feature type="transmembrane region" description="Helical" evidence="1">
    <location>
        <begin position="235"/>
        <end position="259"/>
    </location>
</feature>
<sequence length="475" mass="53980">MYYLPPMALILAITHSALERIVWVFIVPVAQEMEKQPYGYSPVVTLTSGLYRIIIGILPFAALGTAVATLGHKTLNCFVESMVDSYSIYDGRDYPLLAARVQFMVEDRWRYYNFLVVLFMLGTLVLSGFHTDLLIVWPEREGHVVQQVWFIIFVEFLFVVWSAIVHKPPGVRSLSWGSITGCGDGSFSKYFFDNWWRNYICYVRYITCCMVCCFGCVTLYFHGPLRTLSSLVETLLYLLIPHTLVHAVLTISITSVNFYRSLKWLASHREAVLPVGLLALPYEAVLLYSMYYFGHHRMTVCLLVGVNFLLIYRIIDLAREFDVTKSGSVLWSRADDGTTLPAGLAKVLEEAHENDYRGLDVVNLGVSGDIKAMRLYTDVGEVPLRRVEINPKGAPRTLADRAVFCVYAAPRMLYVQNPSYLGGEHFRKVQLLLRTVTAILLSLFTLLVIGVLPQSAFPELRKWPFRCTCRKGVKI</sequence>
<evidence type="ECO:0000256" key="1">
    <source>
        <dbReference type="SAM" id="Phobius"/>
    </source>
</evidence>
<name>G0ULE9_TRYCI</name>
<keyword evidence="1" id="KW-1133">Transmembrane helix</keyword>
<feature type="transmembrane region" description="Helical" evidence="1">
    <location>
        <begin position="50"/>
        <end position="71"/>
    </location>
</feature>
<feature type="transmembrane region" description="Helical" evidence="1">
    <location>
        <begin position="431"/>
        <end position="452"/>
    </location>
</feature>
<feature type="transmembrane region" description="Helical" evidence="1">
    <location>
        <begin position="148"/>
        <end position="165"/>
    </location>
</feature>